<dbReference type="EMBL" id="JNBS01003249">
    <property type="protein sequence ID" value="OQR88416.1"/>
    <property type="molecule type" value="Genomic_DNA"/>
</dbReference>
<dbReference type="Pfam" id="PF07714">
    <property type="entry name" value="PK_Tyr_Ser-Thr"/>
    <property type="match status" value="1"/>
</dbReference>
<evidence type="ECO:0000313" key="3">
    <source>
        <dbReference type="Proteomes" id="UP000243217"/>
    </source>
</evidence>
<keyword evidence="3" id="KW-1185">Reference proteome</keyword>
<dbReference type="AlphaFoldDB" id="A0A1V9YRT8"/>
<protein>
    <recommendedName>
        <fullName evidence="1">Serine-threonine/tyrosine-protein kinase catalytic domain-containing protein</fullName>
    </recommendedName>
</protein>
<organism evidence="2 3">
    <name type="scientific">Thraustotheca clavata</name>
    <dbReference type="NCBI Taxonomy" id="74557"/>
    <lineage>
        <taxon>Eukaryota</taxon>
        <taxon>Sar</taxon>
        <taxon>Stramenopiles</taxon>
        <taxon>Oomycota</taxon>
        <taxon>Saprolegniomycetes</taxon>
        <taxon>Saprolegniales</taxon>
        <taxon>Achlyaceae</taxon>
        <taxon>Thraustotheca</taxon>
    </lineage>
</organism>
<sequence>MQQDITLARYRDVLIVLKDYSNSKSFKKEFNLLASYCVLQLDSQFIVKAIGVISQEKKLEIELMGNGDLQTYLMTYLDKFEPLSWQPRIYIAWCIAKGLAYLHELGIKRQTLTLKHVLRNENMDAKLCSFQNANILSKTQKNIGGADVLALGLILREFVNAGFPQYQQEVPAKIIYLSPTIEQRKSYSRIIKLQKLVPQVIPIDQVPQLNKTKLQCESTHVACSEFVTQYHGMYNEQSVIIHKLHKHVNEKEYEQLVLHIQIRARLLCEYFT</sequence>
<reference evidence="2 3" key="1">
    <citation type="journal article" date="2014" name="Genome Biol. Evol.">
        <title>The secreted proteins of Achlya hypogyna and Thraustotheca clavata identify the ancestral oomycete secretome and reveal gene acquisitions by horizontal gene transfer.</title>
        <authorList>
            <person name="Misner I."/>
            <person name="Blouin N."/>
            <person name="Leonard G."/>
            <person name="Richards T.A."/>
            <person name="Lane C.E."/>
        </authorList>
    </citation>
    <scope>NUCLEOTIDE SEQUENCE [LARGE SCALE GENOMIC DNA]</scope>
    <source>
        <strain evidence="2 3">ATCC 34112</strain>
    </source>
</reference>
<dbReference type="PANTHER" id="PTHR44329:SF214">
    <property type="entry name" value="PROTEIN KINASE DOMAIN-CONTAINING PROTEIN"/>
    <property type="match status" value="1"/>
</dbReference>
<dbReference type="SUPFAM" id="SSF56112">
    <property type="entry name" value="Protein kinase-like (PK-like)"/>
    <property type="match status" value="1"/>
</dbReference>
<dbReference type="Proteomes" id="UP000243217">
    <property type="component" value="Unassembled WGS sequence"/>
</dbReference>
<proteinExistence type="predicted"/>
<name>A0A1V9YRT8_9STRA</name>
<dbReference type="GO" id="GO:0004674">
    <property type="term" value="F:protein serine/threonine kinase activity"/>
    <property type="evidence" value="ECO:0007669"/>
    <property type="project" value="TreeGrafter"/>
</dbReference>
<feature type="domain" description="Serine-threonine/tyrosine-protein kinase catalytic" evidence="1">
    <location>
        <begin position="16"/>
        <end position="136"/>
    </location>
</feature>
<dbReference type="InterPro" id="IPR051681">
    <property type="entry name" value="Ser/Thr_Kinases-Pseudokinases"/>
</dbReference>
<dbReference type="InterPro" id="IPR001245">
    <property type="entry name" value="Ser-Thr/Tyr_kinase_cat_dom"/>
</dbReference>
<evidence type="ECO:0000259" key="1">
    <source>
        <dbReference type="Pfam" id="PF07714"/>
    </source>
</evidence>
<accession>A0A1V9YRT8</accession>
<dbReference type="STRING" id="74557.A0A1V9YRT8"/>
<dbReference type="Gene3D" id="1.10.510.10">
    <property type="entry name" value="Transferase(Phosphotransferase) domain 1"/>
    <property type="match status" value="1"/>
</dbReference>
<evidence type="ECO:0000313" key="2">
    <source>
        <dbReference type="EMBL" id="OQR88416.1"/>
    </source>
</evidence>
<dbReference type="PANTHER" id="PTHR44329">
    <property type="entry name" value="SERINE/THREONINE-PROTEIN KINASE TNNI3K-RELATED"/>
    <property type="match status" value="1"/>
</dbReference>
<gene>
    <name evidence="2" type="ORF">THRCLA_22871</name>
</gene>
<comment type="caution">
    <text evidence="2">The sequence shown here is derived from an EMBL/GenBank/DDBJ whole genome shotgun (WGS) entry which is preliminary data.</text>
</comment>
<dbReference type="OrthoDB" id="676979at2759"/>
<dbReference type="InterPro" id="IPR011009">
    <property type="entry name" value="Kinase-like_dom_sf"/>
</dbReference>